<sequence>MAMEGSEAIAISAVVNDAVTELRIVENLVASSIKSAGQKGDKYFEEANFTHMNKILSKFSCYMTILHCTGNTNYKTTIMLLRESVGLIKDSKQR</sequence>
<dbReference type="OrthoDB" id="10254713at2759"/>
<proteinExistence type="predicted"/>
<accession>A0A8J4T4R9</accession>
<name>A0A8J4T4R9_9TREM</name>
<protein>
    <submittedName>
        <fullName evidence="1">Uncharacterized protein</fullName>
    </submittedName>
</protein>
<reference evidence="1" key="1">
    <citation type="submission" date="2019-05" db="EMBL/GenBank/DDBJ databases">
        <title>Annotation for the trematode Paragonimus heterotremus.</title>
        <authorList>
            <person name="Choi Y.-J."/>
        </authorList>
    </citation>
    <scope>NUCLEOTIDE SEQUENCE</scope>
    <source>
        <strain evidence="1">LC</strain>
    </source>
</reference>
<dbReference type="AlphaFoldDB" id="A0A8J4T4R9"/>
<evidence type="ECO:0000313" key="2">
    <source>
        <dbReference type="Proteomes" id="UP000748531"/>
    </source>
</evidence>
<dbReference type="EMBL" id="LUCH01000180">
    <property type="protein sequence ID" value="KAF5405866.1"/>
    <property type="molecule type" value="Genomic_DNA"/>
</dbReference>
<comment type="caution">
    <text evidence="1">The sequence shown here is derived from an EMBL/GenBank/DDBJ whole genome shotgun (WGS) entry which is preliminary data.</text>
</comment>
<gene>
    <name evidence="1" type="ORF">PHET_00533</name>
</gene>
<keyword evidence="2" id="KW-1185">Reference proteome</keyword>
<evidence type="ECO:0000313" key="1">
    <source>
        <dbReference type="EMBL" id="KAF5405866.1"/>
    </source>
</evidence>
<dbReference type="Proteomes" id="UP000748531">
    <property type="component" value="Unassembled WGS sequence"/>
</dbReference>
<organism evidence="1 2">
    <name type="scientific">Paragonimus heterotremus</name>
    <dbReference type="NCBI Taxonomy" id="100268"/>
    <lineage>
        <taxon>Eukaryota</taxon>
        <taxon>Metazoa</taxon>
        <taxon>Spiralia</taxon>
        <taxon>Lophotrochozoa</taxon>
        <taxon>Platyhelminthes</taxon>
        <taxon>Trematoda</taxon>
        <taxon>Digenea</taxon>
        <taxon>Plagiorchiida</taxon>
        <taxon>Troglotremata</taxon>
        <taxon>Troglotrematidae</taxon>
        <taxon>Paragonimus</taxon>
    </lineage>
</organism>